<proteinExistence type="predicted"/>
<protein>
    <submittedName>
        <fullName evidence="1">HAD family phosphatase</fullName>
    </submittedName>
</protein>
<gene>
    <name evidence="1" type="ORF">E5336_09225</name>
</gene>
<evidence type="ECO:0000313" key="2">
    <source>
        <dbReference type="Proteomes" id="UP000308836"/>
    </source>
</evidence>
<comment type="caution">
    <text evidence="1">The sequence shown here is derived from an EMBL/GenBank/DDBJ whole genome shotgun (WGS) entry which is preliminary data.</text>
</comment>
<accession>A0AC61R6R7</accession>
<dbReference type="Proteomes" id="UP000308836">
    <property type="component" value="Unassembled WGS sequence"/>
</dbReference>
<keyword evidence="2" id="KW-1185">Reference proteome</keyword>
<evidence type="ECO:0000313" key="1">
    <source>
        <dbReference type="EMBL" id="TGY65331.1"/>
    </source>
</evidence>
<reference evidence="1" key="1">
    <citation type="submission" date="2019-04" db="EMBL/GenBank/DDBJ databases">
        <title>Microbes associate with the intestines of laboratory mice.</title>
        <authorList>
            <person name="Navarre W."/>
            <person name="Wong E."/>
            <person name="Huang K."/>
            <person name="Tropini C."/>
            <person name="Ng K."/>
            <person name="Yu B."/>
        </authorList>
    </citation>
    <scope>NUCLEOTIDE SEQUENCE</scope>
    <source>
        <strain evidence="1">NM09_H32</strain>
    </source>
</reference>
<dbReference type="EMBL" id="SRYG01000019">
    <property type="protein sequence ID" value="TGY65331.1"/>
    <property type="molecule type" value="Genomic_DNA"/>
</dbReference>
<organism evidence="1 2">
    <name type="scientific">Dubosiella muris</name>
    <dbReference type="NCBI Taxonomy" id="3038133"/>
    <lineage>
        <taxon>Bacteria</taxon>
        <taxon>Bacillati</taxon>
        <taxon>Bacillota</taxon>
        <taxon>Erysipelotrichia</taxon>
        <taxon>Erysipelotrichales</taxon>
        <taxon>Erysipelotrichaceae</taxon>
        <taxon>Dubosiella</taxon>
    </lineage>
</organism>
<sequence>MNQPKILFFDLDGTLLNSEGIVTEKTLSALKKAREAGVLLGLSTGRDVNSVETLLPKWKLDSIIDILVGTGGAEVADRNWNRIQSAFPLDGALIHEIMDHYDDMDVNFAIPYDGILYAPKDDRHIQSLSKADHVPYKVVDFDAFLTEPKPKVMIVCDPETMDQVVERASTFANERYKSAALKTASILYEYMDPRISKPLGIQMAIEPFGMTLEDVCAFGDADNDHDMVLQAGIGVAMANGSDATKRVADFIIGDNDHDGIADFIDTFLLQEGNS</sequence>
<name>A0AC61R6R7_9FIRM</name>